<dbReference type="FunFam" id="3.90.70.10:FF:000001">
    <property type="entry name" value="Calpain-1 catalytic subunit"/>
    <property type="match status" value="1"/>
</dbReference>
<dbReference type="GO" id="GO:0005509">
    <property type="term" value="F:calcium ion binding"/>
    <property type="evidence" value="ECO:0007669"/>
    <property type="project" value="InterPro"/>
</dbReference>
<evidence type="ECO:0000256" key="7">
    <source>
        <dbReference type="PROSITE-ProRule" id="PRU00239"/>
    </source>
</evidence>
<keyword evidence="12" id="KW-1185">Reference proteome</keyword>
<dbReference type="SMART" id="SM00720">
    <property type="entry name" value="calpain_III"/>
    <property type="match status" value="1"/>
</dbReference>
<dbReference type="PRINTS" id="PR00704">
    <property type="entry name" value="CALPAIN"/>
</dbReference>
<dbReference type="Gene3D" id="1.10.238.10">
    <property type="entry name" value="EF-hand"/>
    <property type="match status" value="1"/>
</dbReference>
<feature type="domain" description="Calpain catalytic" evidence="9">
    <location>
        <begin position="46"/>
        <end position="341"/>
    </location>
</feature>
<dbReference type="SUPFAM" id="SSF47473">
    <property type="entry name" value="EF-hand"/>
    <property type="match status" value="1"/>
</dbReference>
<dbReference type="InterPro" id="IPR033883">
    <property type="entry name" value="C2_III"/>
</dbReference>
<keyword evidence="4 7" id="KW-0788">Thiol protease</keyword>
<evidence type="ECO:0000313" key="12">
    <source>
        <dbReference type="Proteomes" id="UP000287033"/>
    </source>
</evidence>
<dbReference type="Pfam" id="PF00648">
    <property type="entry name" value="Peptidase_C2"/>
    <property type="match status" value="1"/>
</dbReference>
<dbReference type="Gene3D" id="3.90.70.10">
    <property type="entry name" value="Cysteine proteinases"/>
    <property type="match status" value="1"/>
</dbReference>
<feature type="region of interest" description="Disordered" evidence="8">
    <location>
        <begin position="506"/>
        <end position="527"/>
    </location>
</feature>
<dbReference type="InterPro" id="IPR022683">
    <property type="entry name" value="Calpain_III"/>
</dbReference>
<dbReference type="InterPro" id="IPR001300">
    <property type="entry name" value="Peptidase_C2_calpain_cat"/>
</dbReference>
<dbReference type="EMBL" id="BEZZ01000385">
    <property type="protein sequence ID" value="GCC31746.1"/>
    <property type="molecule type" value="Genomic_DNA"/>
</dbReference>
<dbReference type="OMA" id="FRVFWNK"/>
<proteinExistence type="inferred from homology"/>
<dbReference type="CDD" id="cd00044">
    <property type="entry name" value="CysPc"/>
    <property type="match status" value="1"/>
</dbReference>
<evidence type="ECO:0000256" key="1">
    <source>
        <dbReference type="ARBA" id="ARBA00007623"/>
    </source>
</evidence>
<dbReference type="GO" id="GO:0005737">
    <property type="term" value="C:cytoplasm"/>
    <property type="evidence" value="ECO:0007669"/>
    <property type="project" value="TreeGrafter"/>
</dbReference>
<dbReference type="PANTHER" id="PTHR10183">
    <property type="entry name" value="CALPAIN"/>
    <property type="match status" value="1"/>
</dbReference>
<dbReference type="InterPro" id="IPR038765">
    <property type="entry name" value="Papain-like_cys_pep_sf"/>
</dbReference>
<comment type="similarity">
    <text evidence="1">Belongs to the peptidase C2 family.</text>
</comment>
<comment type="caution">
    <text evidence="11">The sequence shown here is derived from an EMBL/GenBank/DDBJ whole genome shotgun (WGS) entry which is preliminary data.</text>
</comment>
<dbReference type="AlphaFoldDB" id="A0A401SN04"/>
<protein>
    <recommendedName>
        <fullName evidence="13">Calpain-3</fullName>
    </recommendedName>
</protein>
<dbReference type="Pfam" id="PF01067">
    <property type="entry name" value="Calpain_III"/>
    <property type="match status" value="1"/>
</dbReference>
<keyword evidence="3 7" id="KW-0378">Hydrolase</keyword>
<evidence type="ECO:0000259" key="9">
    <source>
        <dbReference type="PROSITE" id="PS50203"/>
    </source>
</evidence>
<dbReference type="InterPro" id="IPR011992">
    <property type="entry name" value="EF-hand-dom_pair"/>
</dbReference>
<dbReference type="SUPFAM" id="SSF54001">
    <property type="entry name" value="Cysteine proteinases"/>
    <property type="match status" value="1"/>
</dbReference>
<sequence length="699" mass="80070">MPYVFSSASGGSQKKKAVKDRGTIGVKARKATYQELKNLCLTEGVLYEDPEFPADESSLFYSEKPAVSFEWKRPKEISSNPKFVIDGASRTDICQGDLGDCWFLAAVASLTLNQKIMCQVVPLDQSFDRNYAGIFHFRFWQYNEWVDVIIDDRLPTFKNRLVFLHSASNDEFWSALLEKAYAKLNGSYESLKGGSTLEAMEDFTGGMGETFNLKEASPNLYPLLQKALKRGSMLGCSIDITSAAETEARTTTGLVKGHAYSVTGLEEVNSRGRRVQLIRVRNPWGQVEWNGPWSDNSPEWKTVDASDYRRLNNIAKDDGEFWMSFDDFKRHYDKVEVCNLTPDSLDEDSFHKWEVTVFEGTWIKGCTAGGCRNFQDTFWVNPQYKVKLLEADEEQDDGKDECTMMVALMQKNRRKLRKEGADLLTIGFAIYEAEGGIDHLPKEFFRFHASKAKSKTYINIRENSERFKLPPGDYVIVPTTFQPEEEANFLIRLFTEKKTKTLEMGDKVGADLPEPPKPTVNPQEESQEEKQFRSMFEQISGKDLVINAYELQDILNTIFAKRKEVAMESFDIETCRSIVSLYNKDNAEGLGFDEFKVFWSRMKLWTSAFLSCDHDNSGTISAHELRTAVKNTGFQVNNQLLQLMVIRYSDAYLQIDFDNFLRCMVRLETAFRSFKACDTRQTGEVTLNLMQWLYMTMNI</sequence>
<dbReference type="STRING" id="137246.A0A401SN04"/>
<keyword evidence="2 7" id="KW-0645">Protease</keyword>
<dbReference type="PROSITE" id="PS50203">
    <property type="entry name" value="CALPAIN_CAT"/>
    <property type="match status" value="1"/>
</dbReference>
<dbReference type="PROSITE" id="PS00139">
    <property type="entry name" value="THIOL_PROTEASE_CYS"/>
    <property type="match status" value="1"/>
</dbReference>
<dbReference type="PROSITE" id="PS50222">
    <property type="entry name" value="EF_HAND_2"/>
    <property type="match status" value="1"/>
</dbReference>
<name>A0A401SN04_CHIPU</name>
<dbReference type="GO" id="GO:0004198">
    <property type="term" value="F:calcium-dependent cysteine-type endopeptidase activity"/>
    <property type="evidence" value="ECO:0007669"/>
    <property type="project" value="InterPro"/>
</dbReference>
<keyword evidence="5" id="KW-0106">Calcium</keyword>
<evidence type="ECO:0000256" key="8">
    <source>
        <dbReference type="SAM" id="MobiDB-lite"/>
    </source>
</evidence>
<dbReference type="SMART" id="SM00230">
    <property type="entry name" value="CysPc"/>
    <property type="match status" value="1"/>
</dbReference>
<dbReference type="InterPro" id="IPR022682">
    <property type="entry name" value="Calpain_domain_III"/>
</dbReference>
<dbReference type="InterPro" id="IPR018247">
    <property type="entry name" value="EF_Hand_1_Ca_BS"/>
</dbReference>
<dbReference type="FunFam" id="2.60.120.380:FF:000002">
    <property type="entry name" value="calpain-3 isoform X1"/>
    <property type="match status" value="1"/>
</dbReference>
<dbReference type="OrthoDB" id="424753at2759"/>
<dbReference type="Proteomes" id="UP000287033">
    <property type="component" value="Unassembled WGS sequence"/>
</dbReference>
<reference evidence="11 12" key="1">
    <citation type="journal article" date="2018" name="Nat. Ecol. Evol.">
        <title>Shark genomes provide insights into elasmobranch evolution and the origin of vertebrates.</title>
        <authorList>
            <person name="Hara Y"/>
            <person name="Yamaguchi K"/>
            <person name="Onimaru K"/>
            <person name="Kadota M"/>
            <person name="Koyanagi M"/>
            <person name="Keeley SD"/>
            <person name="Tatsumi K"/>
            <person name="Tanaka K"/>
            <person name="Motone F"/>
            <person name="Kageyama Y"/>
            <person name="Nozu R"/>
            <person name="Adachi N"/>
            <person name="Nishimura O"/>
            <person name="Nakagawa R"/>
            <person name="Tanegashima C"/>
            <person name="Kiyatake I"/>
            <person name="Matsumoto R"/>
            <person name="Murakumo K"/>
            <person name="Nishida K"/>
            <person name="Terakita A"/>
            <person name="Kuratani S"/>
            <person name="Sato K"/>
            <person name="Hyodo S Kuraku.S."/>
        </authorList>
    </citation>
    <scope>NUCLEOTIDE SEQUENCE [LARGE SCALE GENOMIC DNA]</scope>
</reference>
<evidence type="ECO:0000256" key="2">
    <source>
        <dbReference type="ARBA" id="ARBA00022670"/>
    </source>
</evidence>
<evidence type="ECO:0000256" key="4">
    <source>
        <dbReference type="ARBA" id="ARBA00022807"/>
    </source>
</evidence>
<evidence type="ECO:0008006" key="13">
    <source>
        <dbReference type="Google" id="ProtNLM"/>
    </source>
</evidence>
<accession>A0A401SN04</accession>
<dbReference type="PROSITE" id="PS00018">
    <property type="entry name" value="EF_HAND_1"/>
    <property type="match status" value="1"/>
</dbReference>
<feature type="domain" description="EF-hand" evidence="10">
    <location>
        <begin position="600"/>
        <end position="635"/>
    </location>
</feature>
<dbReference type="Gene3D" id="2.60.120.380">
    <property type="match status" value="1"/>
</dbReference>
<feature type="active site" evidence="6 7">
    <location>
        <position position="258"/>
    </location>
</feature>
<evidence type="ECO:0000256" key="6">
    <source>
        <dbReference type="PIRSR" id="PIRSR622684-1"/>
    </source>
</evidence>
<feature type="active site" evidence="6 7">
    <location>
        <position position="101"/>
    </location>
</feature>
<evidence type="ECO:0000313" key="11">
    <source>
        <dbReference type="EMBL" id="GCC31746.1"/>
    </source>
</evidence>
<dbReference type="InterPro" id="IPR000169">
    <property type="entry name" value="Pept_cys_AS"/>
</dbReference>
<dbReference type="InterPro" id="IPR036213">
    <property type="entry name" value="Calpain_III_sf"/>
</dbReference>
<evidence type="ECO:0000256" key="3">
    <source>
        <dbReference type="ARBA" id="ARBA00022801"/>
    </source>
</evidence>
<dbReference type="InterPro" id="IPR022684">
    <property type="entry name" value="Calpain_cysteine_protease"/>
</dbReference>
<dbReference type="CDD" id="cd00214">
    <property type="entry name" value="Calpain_III"/>
    <property type="match status" value="1"/>
</dbReference>
<gene>
    <name evidence="11" type="ORF">chiPu_0010207</name>
</gene>
<organism evidence="11 12">
    <name type="scientific">Chiloscyllium punctatum</name>
    <name type="common">Brownbanded bambooshark</name>
    <name type="synonym">Hemiscyllium punctatum</name>
    <dbReference type="NCBI Taxonomy" id="137246"/>
    <lineage>
        <taxon>Eukaryota</taxon>
        <taxon>Metazoa</taxon>
        <taxon>Chordata</taxon>
        <taxon>Craniata</taxon>
        <taxon>Vertebrata</taxon>
        <taxon>Chondrichthyes</taxon>
        <taxon>Elasmobranchii</taxon>
        <taxon>Galeomorphii</taxon>
        <taxon>Galeoidea</taxon>
        <taxon>Orectolobiformes</taxon>
        <taxon>Hemiscylliidae</taxon>
        <taxon>Chiloscyllium</taxon>
    </lineage>
</organism>
<evidence type="ECO:0000259" key="10">
    <source>
        <dbReference type="PROSITE" id="PS50222"/>
    </source>
</evidence>
<dbReference type="SUPFAM" id="SSF49758">
    <property type="entry name" value="Calpain large subunit, middle domain (domain III)"/>
    <property type="match status" value="1"/>
</dbReference>
<dbReference type="PANTHER" id="PTHR10183:SF385">
    <property type="entry name" value="CALPAIN-9"/>
    <property type="match status" value="1"/>
</dbReference>
<feature type="active site" evidence="6 7">
    <location>
        <position position="282"/>
    </location>
</feature>
<dbReference type="GO" id="GO:0006508">
    <property type="term" value="P:proteolysis"/>
    <property type="evidence" value="ECO:0007669"/>
    <property type="project" value="UniProtKB-KW"/>
</dbReference>
<evidence type="ECO:0000256" key="5">
    <source>
        <dbReference type="ARBA" id="ARBA00022837"/>
    </source>
</evidence>
<dbReference type="InterPro" id="IPR002048">
    <property type="entry name" value="EF_hand_dom"/>
</dbReference>